<feature type="domain" description="Calmodulin binding protein C-terminal" evidence="2">
    <location>
        <begin position="16"/>
        <end position="74"/>
    </location>
</feature>
<name>A0A0A9CUX3_ARUDO</name>
<feature type="compositionally biased region" description="Low complexity" evidence="1">
    <location>
        <begin position="294"/>
        <end position="318"/>
    </location>
</feature>
<evidence type="ECO:0000313" key="3">
    <source>
        <dbReference type="EMBL" id="JAD77175.1"/>
    </source>
</evidence>
<reference evidence="3" key="1">
    <citation type="submission" date="2014-09" db="EMBL/GenBank/DDBJ databases">
        <authorList>
            <person name="Magalhaes I.L.F."/>
            <person name="Oliveira U."/>
            <person name="Santos F.R."/>
            <person name="Vidigal T.H.D.A."/>
            <person name="Brescovit A.D."/>
            <person name="Santos A.J."/>
        </authorList>
    </citation>
    <scope>NUCLEOTIDE SEQUENCE</scope>
    <source>
        <tissue evidence="3">Shoot tissue taken approximately 20 cm above the soil surface</tissue>
    </source>
</reference>
<evidence type="ECO:0000256" key="1">
    <source>
        <dbReference type="SAM" id="MobiDB-lite"/>
    </source>
</evidence>
<dbReference type="GO" id="GO:0080142">
    <property type="term" value="P:regulation of salicylic acid biosynthetic process"/>
    <property type="evidence" value="ECO:0007669"/>
    <property type="project" value="TreeGrafter"/>
</dbReference>
<dbReference type="GO" id="GO:0005516">
    <property type="term" value="F:calmodulin binding"/>
    <property type="evidence" value="ECO:0007669"/>
    <property type="project" value="InterPro"/>
</dbReference>
<organism evidence="3">
    <name type="scientific">Arundo donax</name>
    <name type="common">Giant reed</name>
    <name type="synonym">Donax arundinaceus</name>
    <dbReference type="NCBI Taxonomy" id="35708"/>
    <lineage>
        <taxon>Eukaryota</taxon>
        <taxon>Viridiplantae</taxon>
        <taxon>Streptophyta</taxon>
        <taxon>Embryophyta</taxon>
        <taxon>Tracheophyta</taxon>
        <taxon>Spermatophyta</taxon>
        <taxon>Magnoliopsida</taxon>
        <taxon>Liliopsida</taxon>
        <taxon>Poales</taxon>
        <taxon>Poaceae</taxon>
        <taxon>PACMAD clade</taxon>
        <taxon>Arundinoideae</taxon>
        <taxon>Arundineae</taxon>
        <taxon>Arundo</taxon>
    </lineage>
</organism>
<dbReference type="EMBL" id="GBRH01220720">
    <property type="protein sequence ID" value="JAD77175.1"/>
    <property type="molecule type" value="Transcribed_RNA"/>
</dbReference>
<dbReference type="Pfam" id="PF20452">
    <property type="entry name" value="Calmod_bind_C"/>
    <property type="match status" value="1"/>
</dbReference>
<dbReference type="InterPro" id="IPR046829">
    <property type="entry name" value="Calmod_bind_C"/>
</dbReference>
<dbReference type="GO" id="GO:0043565">
    <property type="term" value="F:sequence-specific DNA binding"/>
    <property type="evidence" value="ECO:0007669"/>
    <property type="project" value="TreeGrafter"/>
</dbReference>
<accession>A0A0A9CUX3</accession>
<reference evidence="3" key="2">
    <citation type="journal article" date="2015" name="Data Brief">
        <title>Shoot transcriptome of the giant reed, Arundo donax.</title>
        <authorList>
            <person name="Barrero R.A."/>
            <person name="Guerrero F.D."/>
            <person name="Moolhuijzen P."/>
            <person name="Goolsby J.A."/>
            <person name="Tidwell J."/>
            <person name="Bellgard S.E."/>
            <person name="Bellgard M.I."/>
        </authorList>
    </citation>
    <scope>NUCLEOTIDE SEQUENCE</scope>
    <source>
        <tissue evidence="3">Shoot tissue taken approximately 20 cm above the soil surface</tissue>
    </source>
</reference>
<dbReference type="AlphaFoldDB" id="A0A0A9CUX3"/>
<dbReference type="InterPro" id="IPR012416">
    <property type="entry name" value="CBP60"/>
</dbReference>
<dbReference type="PANTHER" id="PTHR31713:SF84">
    <property type="entry name" value="PROTEIN, PUTATIVE, EXPRESSED-RELATED"/>
    <property type="match status" value="1"/>
</dbReference>
<feature type="region of interest" description="Disordered" evidence="1">
    <location>
        <begin position="268"/>
        <end position="318"/>
    </location>
</feature>
<feature type="compositionally biased region" description="Polar residues" evidence="1">
    <location>
        <begin position="165"/>
        <end position="185"/>
    </location>
</feature>
<proteinExistence type="predicted"/>
<dbReference type="PANTHER" id="PTHR31713">
    <property type="entry name" value="OS02G0177800 PROTEIN"/>
    <property type="match status" value="1"/>
</dbReference>
<feature type="region of interest" description="Disordered" evidence="1">
    <location>
        <begin position="163"/>
        <end position="201"/>
    </location>
</feature>
<dbReference type="GO" id="GO:0003700">
    <property type="term" value="F:DNA-binding transcription factor activity"/>
    <property type="evidence" value="ECO:0007669"/>
    <property type="project" value="TreeGrafter"/>
</dbReference>
<evidence type="ECO:0000259" key="2">
    <source>
        <dbReference type="Pfam" id="PF20452"/>
    </source>
</evidence>
<sequence length="318" mass="34625">MVKHAQECCLEGKPELKSYRRREQNVVLFFNCVYRLVGASFGGRYTASDKFDPVQQVLVDKLKKHAYEQLDRLIDDHVMIDNSPVPVHMDTDAGAGSSYMSSAIQQNLSGHFAAHQEATEGLRYAQAEPSCANANNAPGPISYIPGHHNTRNYQDGDISAADDLSQVQTEPSCANTNNDPGSSSPLPDPHNTRNYPDQGTWLADQEPNDLLQGLLGRLYSCNWTADFTVYGDDGLMHQPHTIVWPGNGILEASTSAHTNMTLTRQQLTVPGAPGSAQGSIQSQMQVSLPDNGASEEASASAQQALQPQQWSQCQGNMP</sequence>
<protein>
    <recommendedName>
        <fullName evidence="2">Calmodulin binding protein C-terminal domain-containing protein</fullName>
    </recommendedName>
</protein>
<dbReference type="GO" id="GO:0005634">
    <property type="term" value="C:nucleus"/>
    <property type="evidence" value="ECO:0007669"/>
    <property type="project" value="TreeGrafter"/>
</dbReference>
<feature type="compositionally biased region" description="Polar residues" evidence="1">
    <location>
        <begin position="276"/>
        <end position="288"/>
    </location>
</feature>